<evidence type="ECO:0000313" key="3">
    <source>
        <dbReference type="Proteomes" id="UP000018936"/>
    </source>
</evidence>
<accession>V8P4S6</accession>
<evidence type="ECO:0000313" key="2">
    <source>
        <dbReference type="EMBL" id="ETE69350.1"/>
    </source>
</evidence>
<comment type="caution">
    <text evidence="2">The sequence shown here is derived from an EMBL/GenBank/DDBJ whole genome shotgun (WGS) entry which is preliminary data.</text>
</comment>
<dbReference type="AlphaFoldDB" id="V8P4S6"/>
<evidence type="ECO:0000256" key="1">
    <source>
        <dbReference type="SAM" id="MobiDB-lite"/>
    </source>
</evidence>
<sequence length="188" mass="21871">MSARRAEEERKRGEEKEERRGERGEKERRGEKRRGKKERRERGKKERRGEKERSGERRGEERREREERRGKKERGGEKERRGERVGQERAGQGRSRAPQPPIHRLALIHGMPETRTHKQAKPHPWDAGGTKTSLHGTSPWYPKGSFHPRCGLEVDLSPHNQEAMSSIPEQPASNSSIQLPRLHPMKGH</sequence>
<feature type="region of interest" description="Disordered" evidence="1">
    <location>
        <begin position="115"/>
        <end position="188"/>
    </location>
</feature>
<dbReference type="Proteomes" id="UP000018936">
    <property type="component" value="Unassembled WGS sequence"/>
</dbReference>
<feature type="non-terminal residue" evidence="2">
    <location>
        <position position="1"/>
    </location>
</feature>
<reference evidence="2 3" key="1">
    <citation type="journal article" date="2013" name="Proc. Natl. Acad. Sci. U.S.A.">
        <title>The king cobra genome reveals dynamic gene evolution and adaptation in the snake venom system.</title>
        <authorList>
            <person name="Vonk F.J."/>
            <person name="Casewell N.R."/>
            <person name="Henkel C.V."/>
            <person name="Heimberg A.M."/>
            <person name="Jansen H.J."/>
            <person name="McCleary R.J."/>
            <person name="Kerkkamp H.M."/>
            <person name="Vos R.A."/>
            <person name="Guerreiro I."/>
            <person name="Calvete J.J."/>
            <person name="Wuster W."/>
            <person name="Woods A.E."/>
            <person name="Logan J.M."/>
            <person name="Harrison R.A."/>
            <person name="Castoe T.A."/>
            <person name="de Koning A.P."/>
            <person name="Pollock D.D."/>
            <person name="Yandell M."/>
            <person name="Calderon D."/>
            <person name="Renjifo C."/>
            <person name="Currier R.B."/>
            <person name="Salgado D."/>
            <person name="Pla D."/>
            <person name="Sanz L."/>
            <person name="Hyder A.S."/>
            <person name="Ribeiro J.M."/>
            <person name="Arntzen J.W."/>
            <person name="van den Thillart G.E."/>
            <person name="Boetzer M."/>
            <person name="Pirovano W."/>
            <person name="Dirks R.P."/>
            <person name="Spaink H.P."/>
            <person name="Duboule D."/>
            <person name="McGlinn E."/>
            <person name="Kini R.M."/>
            <person name="Richardson M.K."/>
        </authorList>
    </citation>
    <scope>NUCLEOTIDE SEQUENCE</scope>
    <source>
        <tissue evidence="2">Blood</tissue>
    </source>
</reference>
<feature type="compositionally biased region" description="Polar residues" evidence="1">
    <location>
        <begin position="158"/>
        <end position="178"/>
    </location>
</feature>
<keyword evidence="3" id="KW-1185">Reference proteome</keyword>
<gene>
    <name evidence="2" type="primary">nst1</name>
    <name evidence="2" type="ORF">L345_04842</name>
</gene>
<feature type="compositionally biased region" description="Basic and acidic residues" evidence="1">
    <location>
        <begin position="38"/>
        <end position="87"/>
    </location>
</feature>
<feature type="region of interest" description="Disordered" evidence="1">
    <location>
        <begin position="1"/>
        <end position="102"/>
    </location>
</feature>
<organism evidence="2 3">
    <name type="scientific">Ophiophagus hannah</name>
    <name type="common">King cobra</name>
    <name type="synonym">Naja hannah</name>
    <dbReference type="NCBI Taxonomy" id="8665"/>
    <lineage>
        <taxon>Eukaryota</taxon>
        <taxon>Metazoa</taxon>
        <taxon>Chordata</taxon>
        <taxon>Craniata</taxon>
        <taxon>Vertebrata</taxon>
        <taxon>Euteleostomi</taxon>
        <taxon>Lepidosauria</taxon>
        <taxon>Squamata</taxon>
        <taxon>Bifurcata</taxon>
        <taxon>Unidentata</taxon>
        <taxon>Episquamata</taxon>
        <taxon>Toxicofera</taxon>
        <taxon>Serpentes</taxon>
        <taxon>Colubroidea</taxon>
        <taxon>Elapidae</taxon>
        <taxon>Elapinae</taxon>
        <taxon>Ophiophagus</taxon>
    </lineage>
</organism>
<feature type="compositionally biased region" description="Basic and acidic residues" evidence="1">
    <location>
        <begin position="1"/>
        <end position="30"/>
    </location>
</feature>
<protein>
    <submittedName>
        <fullName evidence="2">Nst1</fullName>
    </submittedName>
</protein>
<dbReference type="EMBL" id="AZIM01000781">
    <property type="protein sequence ID" value="ETE69350.1"/>
    <property type="molecule type" value="Genomic_DNA"/>
</dbReference>
<name>V8P4S6_OPHHA</name>
<proteinExistence type="predicted"/>